<reference evidence="1" key="1">
    <citation type="submission" date="2022-12" db="EMBL/GenBank/DDBJ databases">
        <authorList>
            <person name="Krivoruchko A.V."/>
            <person name="Elkin A."/>
        </authorList>
    </citation>
    <scope>NUCLEOTIDE SEQUENCE</scope>
    <source>
        <strain evidence="1">IEGM 1388</strain>
    </source>
</reference>
<proteinExistence type="predicted"/>
<sequence>MEAVEINAGAWYLRALRDDDRVTDRPALALAGVTDPDYVRACERGWDEETRFTWAVCEPTTGEMLAEIAIEPLGDEGEAQLTGYARDGFDEPLAAARPVVRRFAEGALGYTIVG</sequence>
<keyword evidence="2" id="KW-1185">Reference proteome</keyword>
<accession>A0ABT4N1M5</accession>
<dbReference type="EMBL" id="JAPWIE010000007">
    <property type="protein sequence ID" value="MCZ4552865.1"/>
    <property type="molecule type" value="Genomic_DNA"/>
</dbReference>
<evidence type="ECO:0000313" key="1">
    <source>
        <dbReference type="EMBL" id="MCZ4552865.1"/>
    </source>
</evidence>
<dbReference type="RefSeq" id="WP_084838258.1">
    <property type="nucleotide sequence ID" value="NZ_JAPWIE010000007.1"/>
</dbReference>
<organism evidence="1 2">
    <name type="scientific">Gordonia rubripertincta</name>
    <name type="common">Rhodococcus corallinus</name>
    <dbReference type="NCBI Taxonomy" id="36822"/>
    <lineage>
        <taxon>Bacteria</taxon>
        <taxon>Bacillati</taxon>
        <taxon>Actinomycetota</taxon>
        <taxon>Actinomycetes</taxon>
        <taxon>Mycobacteriales</taxon>
        <taxon>Gordoniaceae</taxon>
        <taxon>Gordonia</taxon>
    </lineage>
</organism>
<protein>
    <recommendedName>
        <fullName evidence="3">GNAT family N-acetyltransferase</fullName>
    </recommendedName>
</protein>
<gene>
    <name evidence="1" type="ORF">O4213_22945</name>
</gene>
<name>A0ABT4N1M5_GORRU</name>
<evidence type="ECO:0000313" key="2">
    <source>
        <dbReference type="Proteomes" id="UP001067235"/>
    </source>
</evidence>
<dbReference type="Proteomes" id="UP001067235">
    <property type="component" value="Unassembled WGS sequence"/>
</dbReference>
<comment type="caution">
    <text evidence="1">The sequence shown here is derived from an EMBL/GenBank/DDBJ whole genome shotgun (WGS) entry which is preliminary data.</text>
</comment>
<evidence type="ECO:0008006" key="3">
    <source>
        <dbReference type="Google" id="ProtNLM"/>
    </source>
</evidence>